<dbReference type="GO" id="GO:0008194">
    <property type="term" value="F:UDP-glycosyltransferase activity"/>
    <property type="evidence" value="ECO:0007669"/>
    <property type="project" value="InterPro"/>
</dbReference>
<name>T1I758_RHOPR</name>
<dbReference type="InParanoid" id="T1I758"/>
<dbReference type="VEuPathDB" id="VectorBase:RPRC012130"/>
<evidence type="ECO:0008006" key="4">
    <source>
        <dbReference type="Google" id="ProtNLM"/>
    </source>
</evidence>
<sequence>MTEFMATLPNSSPLDMDNELLQLFGFWAISLIFSPKALQLEPVQRLLQDTDSKFDLVITEAWFIQEPFVAFGHKFNAPVISFMSAFFFPLPAHLTGNHLPLAYAPHIRQGFSDRMTFLQRAKNVFLYYCEVMIGSTFYLYKQ</sequence>
<keyword evidence="3" id="KW-1185">Reference proteome</keyword>
<protein>
    <recommendedName>
        <fullName evidence="4">Glucuronosyltransferase</fullName>
    </recommendedName>
</protein>
<dbReference type="AlphaFoldDB" id="T1I758"/>
<organism evidence="2 3">
    <name type="scientific">Rhodnius prolixus</name>
    <name type="common">Triatomid bug</name>
    <dbReference type="NCBI Taxonomy" id="13249"/>
    <lineage>
        <taxon>Eukaryota</taxon>
        <taxon>Metazoa</taxon>
        <taxon>Ecdysozoa</taxon>
        <taxon>Arthropoda</taxon>
        <taxon>Hexapoda</taxon>
        <taxon>Insecta</taxon>
        <taxon>Pterygota</taxon>
        <taxon>Neoptera</taxon>
        <taxon>Paraneoptera</taxon>
        <taxon>Hemiptera</taxon>
        <taxon>Heteroptera</taxon>
        <taxon>Panheteroptera</taxon>
        <taxon>Cimicomorpha</taxon>
        <taxon>Reduviidae</taxon>
        <taxon>Triatominae</taxon>
        <taxon>Rhodnius</taxon>
    </lineage>
</organism>
<accession>T1I758</accession>
<dbReference type="Pfam" id="PF00201">
    <property type="entry name" value="UDPGT"/>
    <property type="match status" value="1"/>
</dbReference>
<dbReference type="Proteomes" id="UP000015103">
    <property type="component" value="Unassembled WGS sequence"/>
</dbReference>
<keyword evidence="1" id="KW-0808">Transferase</keyword>
<evidence type="ECO:0000313" key="3">
    <source>
        <dbReference type="Proteomes" id="UP000015103"/>
    </source>
</evidence>
<dbReference type="EMBL" id="ACPB03035142">
    <property type="status" value="NOT_ANNOTATED_CDS"/>
    <property type="molecule type" value="Genomic_DNA"/>
</dbReference>
<dbReference type="HOGENOM" id="CLU_1820654_0_0_1"/>
<dbReference type="EnsemblMetazoa" id="RPRC012130-RA">
    <property type="protein sequence ID" value="RPRC012130-PA"/>
    <property type="gene ID" value="RPRC012130"/>
</dbReference>
<dbReference type="eggNOG" id="KOG1192">
    <property type="taxonomic scope" value="Eukaryota"/>
</dbReference>
<dbReference type="SUPFAM" id="SSF53756">
    <property type="entry name" value="UDP-Glycosyltransferase/glycogen phosphorylase"/>
    <property type="match status" value="1"/>
</dbReference>
<dbReference type="InterPro" id="IPR002213">
    <property type="entry name" value="UDP_glucos_trans"/>
</dbReference>
<reference evidence="2" key="1">
    <citation type="submission" date="2015-05" db="UniProtKB">
        <authorList>
            <consortium name="EnsemblMetazoa"/>
        </authorList>
    </citation>
    <scope>IDENTIFICATION</scope>
</reference>
<proteinExistence type="predicted"/>
<evidence type="ECO:0000313" key="2">
    <source>
        <dbReference type="EnsemblMetazoa" id="RPRC012130-PA"/>
    </source>
</evidence>
<evidence type="ECO:0000256" key="1">
    <source>
        <dbReference type="ARBA" id="ARBA00022679"/>
    </source>
</evidence>